<dbReference type="Proteomes" id="UP000249390">
    <property type="component" value="Unassembled WGS sequence"/>
</dbReference>
<reference evidence="2 3" key="1">
    <citation type="submission" date="2018-06" db="EMBL/GenBank/DDBJ databases">
        <title>The Genome of Cuscuta australis (Dodder) Provides Insight into the Evolution of Plant Parasitism.</title>
        <authorList>
            <person name="Liu H."/>
        </authorList>
    </citation>
    <scope>NUCLEOTIDE SEQUENCE [LARGE SCALE GENOMIC DNA]</scope>
    <source>
        <strain evidence="3">cv. Yunnan</strain>
        <tissue evidence="2">Vines</tissue>
    </source>
</reference>
<feature type="region of interest" description="Disordered" evidence="1">
    <location>
        <begin position="1"/>
        <end position="39"/>
    </location>
</feature>
<evidence type="ECO:0000313" key="2">
    <source>
        <dbReference type="EMBL" id="RAL48256.1"/>
    </source>
</evidence>
<keyword evidence="3" id="KW-1185">Reference proteome</keyword>
<accession>A0A328DS74</accession>
<dbReference type="AlphaFoldDB" id="A0A328DS74"/>
<organism evidence="2 3">
    <name type="scientific">Cuscuta australis</name>
    <dbReference type="NCBI Taxonomy" id="267555"/>
    <lineage>
        <taxon>Eukaryota</taxon>
        <taxon>Viridiplantae</taxon>
        <taxon>Streptophyta</taxon>
        <taxon>Embryophyta</taxon>
        <taxon>Tracheophyta</taxon>
        <taxon>Spermatophyta</taxon>
        <taxon>Magnoliopsida</taxon>
        <taxon>eudicotyledons</taxon>
        <taxon>Gunneridae</taxon>
        <taxon>Pentapetalae</taxon>
        <taxon>asterids</taxon>
        <taxon>lamiids</taxon>
        <taxon>Solanales</taxon>
        <taxon>Convolvulaceae</taxon>
        <taxon>Cuscuteae</taxon>
        <taxon>Cuscuta</taxon>
        <taxon>Cuscuta subgen. Grammica</taxon>
        <taxon>Cuscuta sect. Cleistogrammica</taxon>
    </lineage>
</organism>
<proteinExistence type="predicted"/>
<dbReference type="EMBL" id="NQVE01000098">
    <property type="protein sequence ID" value="RAL48256.1"/>
    <property type="molecule type" value="Genomic_DNA"/>
</dbReference>
<feature type="compositionally biased region" description="Polar residues" evidence="1">
    <location>
        <begin position="1"/>
        <end position="18"/>
    </location>
</feature>
<gene>
    <name evidence="2" type="ORF">DM860_005680</name>
</gene>
<comment type="caution">
    <text evidence="2">The sequence shown here is derived from an EMBL/GenBank/DDBJ whole genome shotgun (WGS) entry which is preliminary data.</text>
</comment>
<protein>
    <submittedName>
        <fullName evidence="2">Uncharacterized protein</fullName>
    </submittedName>
</protein>
<evidence type="ECO:0000256" key="1">
    <source>
        <dbReference type="SAM" id="MobiDB-lite"/>
    </source>
</evidence>
<sequence length="68" mass="7550">MEDEGNNNPNKVSEQTLLGSREVLPSRDDDDDEKHVMPSHSNICAQNDSMCFANLVHISSDYLVKVGC</sequence>
<evidence type="ECO:0000313" key="3">
    <source>
        <dbReference type="Proteomes" id="UP000249390"/>
    </source>
</evidence>
<name>A0A328DS74_9ASTE</name>